<comment type="similarity">
    <text evidence="1">Belongs to the SMC family. SMC5 subfamily.</text>
</comment>
<dbReference type="EMBL" id="WTXG01000010">
    <property type="protein sequence ID" value="KAI0302848.1"/>
    <property type="molecule type" value="Genomic_DNA"/>
</dbReference>
<dbReference type="InterPro" id="IPR027417">
    <property type="entry name" value="P-loop_NTPase"/>
</dbReference>
<dbReference type="SUPFAM" id="SSF52540">
    <property type="entry name" value="P-loop containing nucleoside triphosphate hydrolases"/>
    <property type="match status" value="1"/>
</dbReference>
<reference evidence="5" key="1">
    <citation type="journal article" date="2022" name="New Phytol.">
        <title>Evolutionary transition to the ectomycorrhizal habit in the genomes of a hyperdiverse lineage of mushroom-forming fungi.</title>
        <authorList>
            <person name="Looney B."/>
            <person name="Miyauchi S."/>
            <person name="Morin E."/>
            <person name="Drula E."/>
            <person name="Courty P.E."/>
            <person name="Kohler A."/>
            <person name="Kuo A."/>
            <person name="LaButti K."/>
            <person name="Pangilinan J."/>
            <person name="Lipzen A."/>
            <person name="Riley R."/>
            <person name="Andreopoulos W."/>
            <person name="He G."/>
            <person name="Johnson J."/>
            <person name="Nolan M."/>
            <person name="Tritt A."/>
            <person name="Barry K.W."/>
            <person name="Grigoriev I.V."/>
            <person name="Nagy L.G."/>
            <person name="Hibbett D."/>
            <person name="Henrissat B."/>
            <person name="Matheny P.B."/>
            <person name="Labbe J."/>
            <person name="Martin F.M."/>
        </authorList>
    </citation>
    <scope>NUCLEOTIDE SEQUENCE</scope>
    <source>
        <strain evidence="5">BPL690</strain>
    </source>
</reference>
<dbReference type="Proteomes" id="UP001203297">
    <property type="component" value="Unassembled WGS sequence"/>
</dbReference>
<proteinExistence type="inferred from homology"/>
<accession>A0AAD4M638</accession>
<dbReference type="GO" id="GO:0005634">
    <property type="term" value="C:nucleus"/>
    <property type="evidence" value="ECO:0007669"/>
    <property type="project" value="TreeGrafter"/>
</dbReference>
<dbReference type="Gene3D" id="3.40.50.300">
    <property type="entry name" value="P-loop containing nucleotide triphosphate hydrolases"/>
    <property type="match status" value="1"/>
</dbReference>
<dbReference type="PANTHER" id="PTHR45916:SF1">
    <property type="entry name" value="STRUCTURAL MAINTENANCE OF CHROMOSOMES PROTEIN 5"/>
    <property type="match status" value="1"/>
</dbReference>
<evidence type="ECO:0000256" key="2">
    <source>
        <dbReference type="ARBA" id="ARBA00018687"/>
    </source>
</evidence>
<evidence type="ECO:0000256" key="1">
    <source>
        <dbReference type="ARBA" id="ARBA00010171"/>
    </source>
</evidence>
<feature type="coiled-coil region" evidence="4">
    <location>
        <begin position="141"/>
        <end position="210"/>
    </location>
</feature>
<gene>
    <name evidence="5" type="ORF">B0F90DRAFT_1925003</name>
</gene>
<sequence length="350" mass="40269">MDTLENKLRIQKSRLEELRRVKSTDSERVGLKENLLTLTRQGADITQQYAGLVRVAIKDQVEATKFGLEYSQECSRKRELEALLEERDAEYQAALAEFHTANTVYVRAKERSKELLDISKAKLDEVDDKLRRTFQAMEESGTAHERSADQLKDELETLREKLELLLATDPGVIEQYERRKEEIKYLSRKLEERERHAAKLEKSIKVARDNWQPALQDLVTSIRKKFSEAFDQKWAITILVKFRDTEQLQQLTAHRQSGGERSLTTILYLMSMTECARAPFSLVEEINQGMDQRAERAVHNELVKTTCKADSGQSCVNNGEWLPEDNSLGNMMSMIRDYVAKRGSSGAAFM</sequence>
<organism evidence="5 6">
    <name type="scientific">Multifurca ochricompacta</name>
    <dbReference type="NCBI Taxonomy" id="376703"/>
    <lineage>
        <taxon>Eukaryota</taxon>
        <taxon>Fungi</taxon>
        <taxon>Dikarya</taxon>
        <taxon>Basidiomycota</taxon>
        <taxon>Agaricomycotina</taxon>
        <taxon>Agaricomycetes</taxon>
        <taxon>Russulales</taxon>
        <taxon>Russulaceae</taxon>
        <taxon>Multifurca</taxon>
    </lineage>
</organism>
<dbReference type="PANTHER" id="PTHR45916">
    <property type="entry name" value="STRUCTURAL MAINTENANCE OF CHROMOSOMES PROTEIN 5"/>
    <property type="match status" value="1"/>
</dbReference>
<dbReference type="GO" id="GO:0003697">
    <property type="term" value="F:single-stranded DNA binding"/>
    <property type="evidence" value="ECO:0007669"/>
    <property type="project" value="TreeGrafter"/>
</dbReference>
<comment type="caution">
    <text evidence="5">The sequence shown here is derived from an EMBL/GenBank/DDBJ whole genome shotgun (WGS) entry which is preliminary data.</text>
</comment>
<evidence type="ECO:0000313" key="6">
    <source>
        <dbReference type="Proteomes" id="UP001203297"/>
    </source>
</evidence>
<dbReference type="AlphaFoldDB" id="A0AAD4M638"/>
<dbReference type="GO" id="GO:0030915">
    <property type="term" value="C:Smc5-Smc6 complex"/>
    <property type="evidence" value="ECO:0007669"/>
    <property type="project" value="TreeGrafter"/>
</dbReference>
<dbReference type="GO" id="GO:0000724">
    <property type="term" value="P:double-strand break repair via homologous recombination"/>
    <property type="evidence" value="ECO:0007669"/>
    <property type="project" value="TreeGrafter"/>
</dbReference>
<keyword evidence="3 4" id="KW-0175">Coiled coil</keyword>
<evidence type="ECO:0000256" key="4">
    <source>
        <dbReference type="SAM" id="Coils"/>
    </source>
</evidence>
<evidence type="ECO:0000313" key="5">
    <source>
        <dbReference type="EMBL" id="KAI0302848.1"/>
    </source>
</evidence>
<name>A0AAD4M638_9AGAM</name>
<keyword evidence="6" id="KW-1185">Reference proteome</keyword>
<protein>
    <recommendedName>
        <fullName evidence="2">Structural maintenance of chromosomes protein 5</fullName>
    </recommendedName>
</protein>
<evidence type="ECO:0000256" key="3">
    <source>
        <dbReference type="ARBA" id="ARBA00023054"/>
    </source>
</evidence>